<evidence type="ECO:0000313" key="1">
    <source>
        <dbReference type="EMBL" id="TWT58301.1"/>
    </source>
</evidence>
<evidence type="ECO:0000313" key="2">
    <source>
        <dbReference type="Proteomes" id="UP000317243"/>
    </source>
</evidence>
<evidence type="ECO:0008006" key="3">
    <source>
        <dbReference type="Google" id="ProtNLM"/>
    </source>
</evidence>
<keyword evidence="2" id="KW-1185">Reference proteome</keyword>
<dbReference type="RefSeq" id="WP_146508593.1">
    <property type="nucleotide sequence ID" value="NZ_SIHI01000001.1"/>
</dbReference>
<name>A0A5C5X7H6_9PLAN</name>
<protein>
    <recommendedName>
        <fullName evidence="3">CopG-like ribbon-helix-helix domain-containing protein</fullName>
    </recommendedName>
</protein>
<dbReference type="Proteomes" id="UP000317243">
    <property type="component" value="Unassembled WGS sequence"/>
</dbReference>
<sequence length="59" mass="7035">MPKQTELRKQISIFLPISDWRLLRQAAAERQIPITELCREWIRPGLEQLQFETSPQRST</sequence>
<dbReference type="EMBL" id="SIHI01000001">
    <property type="protein sequence ID" value="TWT58301.1"/>
    <property type="molecule type" value="Genomic_DNA"/>
</dbReference>
<organism evidence="1 2">
    <name type="scientific">Thalassoglobus neptunius</name>
    <dbReference type="NCBI Taxonomy" id="1938619"/>
    <lineage>
        <taxon>Bacteria</taxon>
        <taxon>Pseudomonadati</taxon>
        <taxon>Planctomycetota</taxon>
        <taxon>Planctomycetia</taxon>
        <taxon>Planctomycetales</taxon>
        <taxon>Planctomycetaceae</taxon>
        <taxon>Thalassoglobus</taxon>
    </lineage>
</organism>
<dbReference type="AlphaFoldDB" id="A0A5C5X7H6"/>
<gene>
    <name evidence="1" type="ORF">KOR42_16750</name>
</gene>
<accession>A0A5C5X7H6</accession>
<proteinExistence type="predicted"/>
<reference evidence="1 2" key="1">
    <citation type="submission" date="2019-02" db="EMBL/GenBank/DDBJ databases">
        <title>Deep-cultivation of Planctomycetes and their phenomic and genomic characterization uncovers novel biology.</title>
        <authorList>
            <person name="Wiegand S."/>
            <person name="Jogler M."/>
            <person name="Boedeker C."/>
            <person name="Pinto D."/>
            <person name="Vollmers J."/>
            <person name="Rivas-Marin E."/>
            <person name="Kohn T."/>
            <person name="Peeters S.H."/>
            <person name="Heuer A."/>
            <person name="Rast P."/>
            <person name="Oberbeckmann S."/>
            <person name="Bunk B."/>
            <person name="Jeske O."/>
            <person name="Meyerdierks A."/>
            <person name="Storesund J.E."/>
            <person name="Kallscheuer N."/>
            <person name="Luecker S."/>
            <person name="Lage O.M."/>
            <person name="Pohl T."/>
            <person name="Merkel B.J."/>
            <person name="Hornburger P."/>
            <person name="Mueller R.-W."/>
            <person name="Bruemmer F."/>
            <person name="Labrenz M."/>
            <person name="Spormann A.M."/>
            <person name="Op Den Camp H."/>
            <person name="Overmann J."/>
            <person name="Amann R."/>
            <person name="Jetten M.S.M."/>
            <person name="Mascher T."/>
            <person name="Medema M.H."/>
            <person name="Devos D.P."/>
            <person name="Kaster A.-K."/>
            <person name="Ovreas L."/>
            <person name="Rohde M."/>
            <person name="Galperin M.Y."/>
            <person name="Jogler C."/>
        </authorList>
    </citation>
    <scope>NUCLEOTIDE SEQUENCE [LARGE SCALE GENOMIC DNA]</scope>
    <source>
        <strain evidence="1 2">KOR42</strain>
    </source>
</reference>
<dbReference type="OrthoDB" id="291147at2"/>
<comment type="caution">
    <text evidence="1">The sequence shown here is derived from an EMBL/GenBank/DDBJ whole genome shotgun (WGS) entry which is preliminary data.</text>
</comment>